<evidence type="ECO:0000313" key="1">
    <source>
        <dbReference type="EMBL" id="EKB54410.1"/>
    </source>
</evidence>
<dbReference type="OrthoDB" id="1343905at2"/>
<dbReference type="RefSeq" id="WP_002664432.1">
    <property type="nucleotide sequence ID" value="NZ_JH932293.1"/>
</dbReference>
<organism evidence="1 2">
    <name type="scientific">Bergeyella zoohelcum ATCC 43767</name>
    <dbReference type="NCBI Taxonomy" id="883096"/>
    <lineage>
        <taxon>Bacteria</taxon>
        <taxon>Pseudomonadati</taxon>
        <taxon>Bacteroidota</taxon>
        <taxon>Flavobacteriia</taxon>
        <taxon>Flavobacteriales</taxon>
        <taxon>Weeksellaceae</taxon>
        <taxon>Bergeyella</taxon>
    </lineage>
</organism>
<dbReference type="AlphaFoldDB" id="K1LCR5"/>
<gene>
    <name evidence="1" type="ORF">HMPREF9699_01953</name>
</gene>
<keyword evidence="2" id="KW-1185">Reference proteome</keyword>
<dbReference type="HOGENOM" id="CLU_1674491_0_0_10"/>
<proteinExistence type="predicted"/>
<accession>K1LCR5</accession>
<dbReference type="eggNOG" id="ENOG50345UW">
    <property type="taxonomic scope" value="Bacteria"/>
</dbReference>
<dbReference type="STRING" id="883096.HMPREF9699_01953"/>
<protein>
    <recommendedName>
        <fullName evidence="3">AAA domain-containing protein</fullName>
    </recommendedName>
</protein>
<sequence length="157" mass="18540">MKKAIIIKGKQHAGKSTTIREVCKRLNPQKIYILNTDEKKLEQEKIEKICNNIYLISVKDKWILVFAGSPTELKINISFAIEVCIELEIDISFMLVSTRSFERKKNFNTYEKLKDKGYNIIDTILINKIEQENFEETEEWEERIEKIINTIKQNLNI</sequence>
<dbReference type="SUPFAM" id="SSF52540">
    <property type="entry name" value="P-loop containing nucleoside triphosphate hydrolases"/>
    <property type="match status" value="1"/>
</dbReference>
<dbReference type="Proteomes" id="UP000006085">
    <property type="component" value="Unassembled WGS sequence"/>
</dbReference>
<name>K1LCR5_9FLAO</name>
<reference evidence="1 2" key="1">
    <citation type="submission" date="2012-07" db="EMBL/GenBank/DDBJ databases">
        <title>The Genome Sequence of Bergeyella zoohelcum ATCC 43767.</title>
        <authorList>
            <consortium name="The Broad Institute Genome Sequencing Platform"/>
            <person name="Earl A."/>
            <person name="Ward D."/>
            <person name="Feldgarden M."/>
            <person name="Gevers D."/>
            <person name="Huys G."/>
            <person name="Walker B."/>
            <person name="Young S.K."/>
            <person name="Zeng Q."/>
            <person name="Gargeya S."/>
            <person name="Fitzgerald M."/>
            <person name="Haas B."/>
            <person name="Abouelleil A."/>
            <person name="Alvarado L."/>
            <person name="Arachchi H.M."/>
            <person name="Berlin A.M."/>
            <person name="Chapman S.B."/>
            <person name="Goldberg J."/>
            <person name="Griggs A."/>
            <person name="Gujja S."/>
            <person name="Hansen M."/>
            <person name="Howarth C."/>
            <person name="Imamovic A."/>
            <person name="Larimer J."/>
            <person name="McCowen C."/>
            <person name="Montmayeur A."/>
            <person name="Murphy C."/>
            <person name="Neiman D."/>
            <person name="Pearson M."/>
            <person name="Priest M."/>
            <person name="Roberts A."/>
            <person name="Saif S."/>
            <person name="Shea T."/>
            <person name="Sisk P."/>
            <person name="Sykes S."/>
            <person name="Wortman J."/>
            <person name="Nusbaum C."/>
            <person name="Birren B."/>
        </authorList>
    </citation>
    <scope>NUCLEOTIDE SEQUENCE [LARGE SCALE GENOMIC DNA]</scope>
    <source>
        <strain evidence="1 2">ATCC 43767</strain>
    </source>
</reference>
<comment type="caution">
    <text evidence="1">The sequence shown here is derived from an EMBL/GenBank/DDBJ whole genome shotgun (WGS) entry which is preliminary data.</text>
</comment>
<dbReference type="InterPro" id="IPR027417">
    <property type="entry name" value="P-loop_NTPase"/>
</dbReference>
<evidence type="ECO:0008006" key="3">
    <source>
        <dbReference type="Google" id="ProtNLM"/>
    </source>
</evidence>
<dbReference type="EMBL" id="AGYA01000033">
    <property type="protein sequence ID" value="EKB54410.1"/>
    <property type="molecule type" value="Genomic_DNA"/>
</dbReference>
<evidence type="ECO:0000313" key="2">
    <source>
        <dbReference type="Proteomes" id="UP000006085"/>
    </source>
</evidence>